<comment type="caution">
    <text evidence="2">The sequence shown here is derived from an EMBL/GenBank/DDBJ whole genome shotgun (WGS) entry which is preliminary data.</text>
</comment>
<dbReference type="Pfam" id="PF03358">
    <property type="entry name" value="FMN_red"/>
    <property type="match status" value="1"/>
</dbReference>
<gene>
    <name evidence="2" type="ORF">GCM10010276_16750</name>
</gene>
<keyword evidence="3" id="KW-1185">Reference proteome</keyword>
<dbReference type="Gene3D" id="3.40.50.360">
    <property type="match status" value="1"/>
</dbReference>
<proteinExistence type="predicted"/>
<feature type="domain" description="NADPH-dependent FMN reductase-like" evidence="1">
    <location>
        <begin position="4"/>
        <end position="146"/>
    </location>
</feature>
<sequence>MALRIGIILGSTRPGRRGEPIASWVLDTARAHGGADYELIDLAHHRLGNLDEGGNPTHRQYEHPHTRAWSALIDDFDGFVFLVPEYNHSFPGALKNALDYVYGEWNDKAAGIISYGGWAAGVRAAEALRLVLAELQMATVRTQPAIALLPAFETGAFVPAEGLAAAVCGMLDQVIAWSGALRAVREAKAEAHADVLPAAAP</sequence>
<dbReference type="InterPro" id="IPR005025">
    <property type="entry name" value="FMN_Rdtase-like_dom"/>
</dbReference>
<name>A0ABP5YG11_STRLO</name>
<dbReference type="PANTHER" id="PTHR30543">
    <property type="entry name" value="CHROMATE REDUCTASE"/>
    <property type="match status" value="1"/>
</dbReference>
<dbReference type="Proteomes" id="UP001501777">
    <property type="component" value="Unassembled WGS sequence"/>
</dbReference>
<evidence type="ECO:0000259" key="1">
    <source>
        <dbReference type="Pfam" id="PF03358"/>
    </source>
</evidence>
<evidence type="ECO:0000313" key="2">
    <source>
        <dbReference type="EMBL" id="GAA2480715.1"/>
    </source>
</evidence>
<dbReference type="PANTHER" id="PTHR30543:SF21">
    <property type="entry name" value="NAD(P)H-DEPENDENT FMN REDUCTASE LOT6"/>
    <property type="match status" value="1"/>
</dbReference>
<dbReference type="SUPFAM" id="SSF52218">
    <property type="entry name" value="Flavoproteins"/>
    <property type="match status" value="1"/>
</dbReference>
<dbReference type="InterPro" id="IPR029039">
    <property type="entry name" value="Flavoprotein-like_sf"/>
</dbReference>
<evidence type="ECO:0000313" key="3">
    <source>
        <dbReference type="Proteomes" id="UP001501777"/>
    </source>
</evidence>
<reference evidence="3" key="1">
    <citation type="journal article" date="2019" name="Int. J. Syst. Evol. Microbiol.">
        <title>The Global Catalogue of Microorganisms (GCM) 10K type strain sequencing project: providing services to taxonomists for standard genome sequencing and annotation.</title>
        <authorList>
            <consortium name="The Broad Institute Genomics Platform"/>
            <consortium name="The Broad Institute Genome Sequencing Center for Infectious Disease"/>
            <person name="Wu L."/>
            <person name="Ma J."/>
        </authorList>
    </citation>
    <scope>NUCLEOTIDE SEQUENCE [LARGE SCALE GENOMIC DNA]</scope>
    <source>
        <strain evidence="3">JCM 4395</strain>
    </source>
</reference>
<dbReference type="InterPro" id="IPR050712">
    <property type="entry name" value="NAD(P)H-dep_reductase"/>
</dbReference>
<dbReference type="RefSeq" id="WP_344399458.1">
    <property type="nucleotide sequence ID" value="NZ_BAAASG010000005.1"/>
</dbReference>
<organism evidence="2 3">
    <name type="scientific">Streptomyces longisporus</name>
    <dbReference type="NCBI Taxonomy" id="1948"/>
    <lineage>
        <taxon>Bacteria</taxon>
        <taxon>Bacillati</taxon>
        <taxon>Actinomycetota</taxon>
        <taxon>Actinomycetes</taxon>
        <taxon>Kitasatosporales</taxon>
        <taxon>Streptomycetaceae</taxon>
        <taxon>Streptomyces</taxon>
    </lineage>
</organism>
<dbReference type="EMBL" id="BAAASG010000005">
    <property type="protein sequence ID" value="GAA2480715.1"/>
    <property type="molecule type" value="Genomic_DNA"/>
</dbReference>
<accession>A0ABP5YG11</accession>
<protein>
    <submittedName>
        <fullName evidence="2">NAD(P)H-dependent oxidoreductase</fullName>
    </submittedName>
</protein>